<keyword evidence="4" id="KW-0175">Coiled coil</keyword>
<evidence type="ECO:0000313" key="11">
    <source>
        <dbReference type="Proteomes" id="UP001198893"/>
    </source>
</evidence>
<keyword evidence="2" id="KW-0964">Secreted</keyword>
<dbReference type="Gene3D" id="2.60.40.10">
    <property type="entry name" value="Immunoglobulins"/>
    <property type="match status" value="4"/>
</dbReference>
<evidence type="ECO:0000256" key="4">
    <source>
        <dbReference type="SAM" id="Coils"/>
    </source>
</evidence>
<feature type="region of interest" description="Disordered" evidence="5">
    <location>
        <begin position="1565"/>
        <end position="1590"/>
    </location>
</feature>
<feature type="domain" description="Thioester" evidence="9">
    <location>
        <begin position="88"/>
        <end position="211"/>
    </location>
</feature>
<dbReference type="NCBIfam" id="NF033903">
    <property type="entry name" value="VaFE_rpt"/>
    <property type="match status" value="6"/>
</dbReference>
<feature type="signal peptide" evidence="6">
    <location>
        <begin position="1"/>
        <end position="31"/>
    </location>
</feature>
<feature type="domain" description="T-Q ester bond containing" evidence="8">
    <location>
        <begin position="1090"/>
        <end position="1209"/>
    </location>
</feature>
<dbReference type="RefSeq" id="WP_227710302.1">
    <property type="nucleotide sequence ID" value="NZ_JAJEQW010000010.1"/>
</dbReference>
<evidence type="ECO:0000256" key="2">
    <source>
        <dbReference type="ARBA" id="ARBA00022525"/>
    </source>
</evidence>
<comment type="caution">
    <text evidence="10">The sequence shown here is derived from an EMBL/GenBank/DDBJ whole genome shotgun (WGS) entry which is preliminary data.</text>
</comment>
<keyword evidence="3 6" id="KW-0732">Signal</keyword>
<feature type="domain" description="T-Q ester bond containing" evidence="8">
    <location>
        <begin position="848"/>
        <end position="967"/>
    </location>
</feature>
<gene>
    <name evidence="10" type="ORF">LKD47_09620</name>
</gene>
<dbReference type="Pfam" id="PF20610">
    <property type="entry name" value="TED_2"/>
    <property type="match status" value="1"/>
</dbReference>
<feature type="domain" description="T-Q ester bond containing" evidence="8">
    <location>
        <begin position="969"/>
        <end position="1088"/>
    </location>
</feature>
<evidence type="ECO:0000256" key="1">
    <source>
        <dbReference type="ARBA" id="ARBA00007257"/>
    </source>
</evidence>
<dbReference type="InterPro" id="IPR046751">
    <property type="entry name" value="TED_2"/>
</dbReference>
<evidence type="ECO:0000256" key="6">
    <source>
        <dbReference type="SAM" id="SignalP"/>
    </source>
</evidence>
<feature type="domain" description="T-Q ester bond containing" evidence="8">
    <location>
        <begin position="1453"/>
        <end position="1571"/>
    </location>
</feature>
<dbReference type="Proteomes" id="UP001198893">
    <property type="component" value="Unassembled WGS sequence"/>
</dbReference>
<dbReference type="InterPro" id="IPR013783">
    <property type="entry name" value="Ig-like_fold"/>
</dbReference>
<feature type="domain" description="SpaA-like prealbumin fold" evidence="7">
    <location>
        <begin position="262"/>
        <end position="337"/>
    </location>
</feature>
<sequence length="1626" mass="176241">MKKFRVKQKLKAFMAAALCFCMAASPLTAFAESLPEQEESILSDNFDELVRRAEEENQKHAEEQAALTSADEGLMVKTYSSGNYDFNVDLTVGKVINYNGYQTHQYSLSDGTVVYCLEPSKNNPSNGQYTASVTSDALLSAVAYYGYGGPGYESDKGMYNMLQDNVRPYAYVITHMALSWVYDGCSDDSDAFKGNADSADGIKNMVNLINSYSWTVPSDFAAFTFGTSGQTMGFGYFYNPVGSVNLKKTSANPAISDGNSCYSLKDAVYGVYGDSGCTDQRATLTTDESGNSNSVDLSPGTYWVKEISAPKGFALDTVAHQITITGGQNTTVELQDNPQADPIAIMLGKVDKDTNSNKPQGSASLGGAEFTIKYYDGFYDTDPAVQGKKAVRTWVLRTNEYGYCSMKETYKVSGDEFYYFNGNVDPFVPLGTITIQETKAPEGYLIDDTIFVRQITSDSENETVNSYNQPVIKEQVIRGGVKIQKRDYENGSTPQGNGNFANAEISIINNGANAVYVNGNTYEPGQTVLTMVTDSTGLAQTAADALPHGDYMWKETKAPAGYQISGVTEGTFAIRENGVIVDLSAADKGVNDKVIRGGVKIQKRDYETEDTTPMGSATLAGAEVNIVTTNDNPVIVNGVTYTKGQVVTKLTTDENGCAQTTADLLPSGTYSAVEIKAPQGYLLAGVIIQNFTISKNGEIVDLSAKDTSFKDKVKRGDFELRKIDSETQESMDGVSFDITNVTTGEKHRFTTDENGYYSSKNDWNPHSQNTNGGGAEDGLWFGQTTGGAMAAVDDSLGALPYGVYLIDEVEGINNAGKEMFHGYLYIRRNNVTINMGNIENYGDAPEITVNTKVKDPATDTQYSKAQKDLTVVDEVSLDGLIPGREYTIEGTLMDKETRKPILTADDKEVTAKTTFTATNVTQVIEMTYTLDASDLAGKSIVAFEKVYYRGKEVAAHESITDKDQTIYFPEISTSLTDDVTGGHMAEAAENMSLTDTVNYKGLRPGREYVLKGILMDKATGKELLINGEKVTQEFRFTPDDTDGSVDMTFTFDGSALAGKSVVAFESCLYDGKEIAVHHDIDSEEQTVHIPEIETKLTNDKTGTHEALAEKEMSLTDTVPYHNLIPGKEYTMKGVLMDKATGKELLINGEKVTKEVTFTPEKADGTVELIFTFDGSSLAGKSVVAFEDCYYDGKEIAVHHDIKSKDQTVDIPKIVTELVNDATGEHEAEAAKEMSLTDKVSYNNLKAGKEYTMKGTLMDKETGEPLLIDGKKVTKEVTFTPEKADGSVEMTFTFDGSALAGKTVVAFEDCLRAGKEVAVHHDINSKEQTIDIPGLKTELKDDVTGSHNALAEKEMSLTDIATYTGLIPGKEYTMKGTLMDKTTGEPLLINGEKVTKEVTFTPEQPDGSVELTFTFDGSALAGKSVVAFEDCFRDGKEVAVHHDIDSKEQTVDIPDISTELKDDVTGSHAAEASGEMSLTDVVPYHNLIPGKEYTMKGVLMDKETGKELVINGNTVTQEVTFTPEKADGSVELTFKFDGTSLGGKTVVAFESCLYDGKEVAVHHDIDSKEQSVDITNPPVPEAPKPKTGDNSPVLPLTVALAASAAAIGVGAKKASRTKAAKEKTEDK</sequence>
<feature type="domain" description="SpaA-like prealbumin fold" evidence="7">
    <location>
        <begin position="499"/>
        <end position="585"/>
    </location>
</feature>
<dbReference type="PANTHER" id="PTHR36108:SF13">
    <property type="entry name" value="COLOSSIN-B-RELATED"/>
    <property type="match status" value="1"/>
</dbReference>
<dbReference type="PANTHER" id="PTHR36108">
    <property type="entry name" value="COLOSSIN-B-RELATED"/>
    <property type="match status" value="1"/>
</dbReference>
<dbReference type="Gene3D" id="2.60.40.3930">
    <property type="match status" value="6"/>
</dbReference>
<evidence type="ECO:0000256" key="3">
    <source>
        <dbReference type="ARBA" id="ARBA00022729"/>
    </source>
</evidence>
<evidence type="ECO:0000259" key="8">
    <source>
        <dbReference type="Pfam" id="PF18202"/>
    </source>
</evidence>
<organism evidence="10 11">
    <name type="scientific">Roseburia amylophila</name>
    <dbReference type="NCBI Taxonomy" id="2981794"/>
    <lineage>
        <taxon>Bacteria</taxon>
        <taxon>Bacillati</taxon>
        <taxon>Bacillota</taxon>
        <taxon>Clostridia</taxon>
        <taxon>Lachnospirales</taxon>
        <taxon>Lachnospiraceae</taxon>
        <taxon>Roseburia</taxon>
    </lineage>
</organism>
<feature type="coiled-coil region" evidence="4">
    <location>
        <begin position="43"/>
        <end position="70"/>
    </location>
</feature>
<reference evidence="10" key="1">
    <citation type="submission" date="2021-10" db="EMBL/GenBank/DDBJ databases">
        <title>Anaerobic single-cell dispensing facilitates the cultivation of human gut bacteria.</title>
        <authorList>
            <person name="Afrizal A."/>
        </authorList>
    </citation>
    <scope>NUCLEOTIDE SEQUENCE</scope>
    <source>
        <strain evidence="10">CLA-AA-H204</strain>
    </source>
</reference>
<dbReference type="InterPro" id="IPR041100">
    <property type="entry name" value="TQ"/>
</dbReference>
<evidence type="ECO:0000256" key="5">
    <source>
        <dbReference type="SAM" id="MobiDB-lite"/>
    </source>
</evidence>
<dbReference type="InterPro" id="IPR041033">
    <property type="entry name" value="SpaA_PFL_dom_1"/>
</dbReference>
<feature type="domain" description="T-Q ester bond containing" evidence="8">
    <location>
        <begin position="1211"/>
        <end position="1329"/>
    </location>
</feature>
<feature type="domain" description="SpaA-like prealbumin fold" evidence="7">
    <location>
        <begin position="361"/>
        <end position="468"/>
    </location>
</feature>
<name>A0AAW4WCP6_9FIRM</name>
<dbReference type="EMBL" id="JAJEQW010000010">
    <property type="protein sequence ID" value="MCC2242553.1"/>
    <property type="molecule type" value="Genomic_DNA"/>
</dbReference>
<feature type="chain" id="PRO_5043755916" evidence="6">
    <location>
        <begin position="32"/>
        <end position="1626"/>
    </location>
</feature>
<evidence type="ECO:0000313" key="10">
    <source>
        <dbReference type="EMBL" id="MCC2242553.1"/>
    </source>
</evidence>
<feature type="domain" description="T-Q ester bond containing" evidence="8">
    <location>
        <begin position="1332"/>
        <end position="1451"/>
    </location>
</feature>
<evidence type="ECO:0000259" key="9">
    <source>
        <dbReference type="Pfam" id="PF20610"/>
    </source>
</evidence>
<feature type="domain" description="SpaA-like prealbumin fold" evidence="7">
    <location>
        <begin position="615"/>
        <end position="707"/>
    </location>
</feature>
<comment type="similarity">
    <text evidence="1">Belongs to the serine-aspartate repeat-containing protein (SDr) family.</text>
</comment>
<proteinExistence type="inferred from homology"/>
<accession>A0AAW4WCP6</accession>
<dbReference type="Pfam" id="PF17802">
    <property type="entry name" value="SpaA"/>
    <property type="match status" value="4"/>
</dbReference>
<dbReference type="Pfam" id="PF18202">
    <property type="entry name" value="TQ"/>
    <property type="match status" value="6"/>
</dbReference>
<evidence type="ECO:0000259" key="7">
    <source>
        <dbReference type="Pfam" id="PF17802"/>
    </source>
</evidence>
<protein>
    <submittedName>
        <fullName evidence="10">VaFE repeat-containing surface-anchored protein</fullName>
    </submittedName>
</protein>